<evidence type="ECO:0000256" key="5">
    <source>
        <dbReference type="ARBA" id="ARBA00022801"/>
    </source>
</evidence>
<keyword evidence="7" id="KW-0238">DNA-binding</keyword>
<dbReference type="PANTHER" id="PTHR13604:SF0">
    <property type="entry name" value="ABASIC SITE PROCESSING PROTEIN HMCES"/>
    <property type="match status" value="1"/>
</dbReference>
<name>A0A8S4S5J0_9NEOP</name>
<dbReference type="GO" id="GO:0008233">
    <property type="term" value="F:peptidase activity"/>
    <property type="evidence" value="ECO:0007669"/>
    <property type="project" value="UniProtKB-KW"/>
</dbReference>
<gene>
    <name evidence="13" type="primary">jg27777</name>
    <name evidence="13" type="ORF">PAEG_LOCUS21225</name>
</gene>
<dbReference type="GO" id="GO:0006508">
    <property type="term" value="P:proteolysis"/>
    <property type="evidence" value="ECO:0007669"/>
    <property type="project" value="UniProtKB-KW"/>
</dbReference>
<dbReference type="PANTHER" id="PTHR13604">
    <property type="entry name" value="DC12-RELATED"/>
    <property type="match status" value="1"/>
</dbReference>
<evidence type="ECO:0000256" key="3">
    <source>
        <dbReference type="ARBA" id="ARBA00022670"/>
    </source>
</evidence>
<evidence type="ECO:0000256" key="10">
    <source>
        <dbReference type="ARBA" id="ARBA00030898"/>
    </source>
</evidence>
<evidence type="ECO:0000256" key="6">
    <source>
        <dbReference type="ARBA" id="ARBA00023124"/>
    </source>
</evidence>
<evidence type="ECO:0000256" key="11">
    <source>
        <dbReference type="ARBA" id="ARBA00031130"/>
    </source>
</evidence>
<keyword evidence="5" id="KW-0378">Hydrolase</keyword>
<dbReference type="AlphaFoldDB" id="A0A8S4S5J0"/>
<dbReference type="GO" id="GO:0106300">
    <property type="term" value="P:protein-DNA covalent cross-linking repair"/>
    <property type="evidence" value="ECO:0007669"/>
    <property type="project" value="InterPro"/>
</dbReference>
<evidence type="ECO:0000256" key="2">
    <source>
        <dbReference type="ARBA" id="ARBA00015888"/>
    </source>
</evidence>
<organism evidence="13 14">
    <name type="scientific">Pararge aegeria aegeria</name>
    <dbReference type="NCBI Taxonomy" id="348720"/>
    <lineage>
        <taxon>Eukaryota</taxon>
        <taxon>Metazoa</taxon>
        <taxon>Ecdysozoa</taxon>
        <taxon>Arthropoda</taxon>
        <taxon>Hexapoda</taxon>
        <taxon>Insecta</taxon>
        <taxon>Pterygota</taxon>
        <taxon>Neoptera</taxon>
        <taxon>Endopterygota</taxon>
        <taxon>Lepidoptera</taxon>
        <taxon>Glossata</taxon>
        <taxon>Ditrysia</taxon>
        <taxon>Papilionoidea</taxon>
        <taxon>Nymphalidae</taxon>
        <taxon>Satyrinae</taxon>
        <taxon>Satyrini</taxon>
        <taxon>Parargina</taxon>
        <taxon>Pararge</taxon>
    </lineage>
</organism>
<evidence type="ECO:0000256" key="8">
    <source>
        <dbReference type="ARBA" id="ARBA00023239"/>
    </source>
</evidence>
<reference evidence="13" key="1">
    <citation type="submission" date="2022-03" db="EMBL/GenBank/DDBJ databases">
        <authorList>
            <person name="Lindestad O."/>
        </authorList>
    </citation>
    <scope>NUCLEOTIDE SEQUENCE</scope>
</reference>
<keyword evidence="14" id="KW-1185">Reference proteome</keyword>
<comment type="caution">
    <text evidence="13">The sequence shown here is derived from an EMBL/GenBank/DDBJ whole genome shotgun (WGS) entry which is preliminary data.</text>
</comment>
<protein>
    <recommendedName>
        <fullName evidence="2">Abasic site processing protein HMCES</fullName>
    </recommendedName>
    <alternativeName>
        <fullName evidence="9">Embryonic stem cell-specific 5-hydroxymethylcytosine-binding protein</fullName>
    </alternativeName>
    <alternativeName>
        <fullName evidence="10">Peptidase HMCES</fullName>
    </alternativeName>
    <alternativeName>
        <fullName evidence="11">SRAP domain-containing protein 1</fullName>
    </alternativeName>
</protein>
<evidence type="ECO:0000256" key="12">
    <source>
        <dbReference type="SAM" id="MobiDB-lite"/>
    </source>
</evidence>
<evidence type="ECO:0000256" key="7">
    <source>
        <dbReference type="ARBA" id="ARBA00023125"/>
    </source>
</evidence>
<accession>A0A8S4S5J0</accession>
<keyword evidence="6" id="KW-0190">Covalent protein-DNA linkage</keyword>
<evidence type="ECO:0000313" key="13">
    <source>
        <dbReference type="EMBL" id="CAH2245889.1"/>
    </source>
</evidence>
<dbReference type="GO" id="GO:0016829">
    <property type="term" value="F:lyase activity"/>
    <property type="evidence" value="ECO:0007669"/>
    <property type="project" value="UniProtKB-KW"/>
</dbReference>
<evidence type="ECO:0000256" key="9">
    <source>
        <dbReference type="ARBA" id="ARBA00030390"/>
    </source>
</evidence>
<dbReference type="EMBL" id="CAKXAJ010025920">
    <property type="protein sequence ID" value="CAH2245889.1"/>
    <property type="molecule type" value="Genomic_DNA"/>
</dbReference>
<feature type="region of interest" description="Disordered" evidence="12">
    <location>
        <begin position="282"/>
        <end position="306"/>
    </location>
</feature>
<evidence type="ECO:0000313" key="14">
    <source>
        <dbReference type="Proteomes" id="UP000838756"/>
    </source>
</evidence>
<dbReference type="InterPro" id="IPR003738">
    <property type="entry name" value="SRAP"/>
</dbReference>
<keyword evidence="8" id="KW-0456">Lyase</keyword>
<dbReference type="Proteomes" id="UP000838756">
    <property type="component" value="Unassembled WGS sequence"/>
</dbReference>
<sequence>MCGRTGLSLNKEQVQSACGYKPNDRNVYVKPDWLPEHNDGKNFVPSYNIAPTAVTPVLISSTKFKHTAKTNRVLKPMMWGIIPSWHKGDYKNHNLSTNNCRIENIKSSKLYGPLLACGGRCIIIAEGFYEWQTTFKSRVKQPFYIYAPQDENVKVDDPTTWNNEFTEGRGWKGIKLLHMAGLYHAWQNEGTIIYSYSVITMDSNNALDWLHHRMPAILDNQEQIEAWLDIDNVNADIALSYLKPTMLLTWHQVSTFVNSSRNKSDNCNKRLESKTTQKTLTAFFGKSEKRKSNEETKEDSKKIKKE</sequence>
<dbReference type="OrthoDB" id="2111841at2759"/>
<dbReference type="Gene3D" id="3.90.1680.10">
    <property type="entry name" value="SOS response associated peptidase-like"/>
    <property type="match status" value="1"/>
</dbReference>
<comment type="similarity">
    <text evidence="1">Belongs to the SOS response-associated peptidase family.</text>
</comment>
<proteinExistence type="inferred from homology"/>
<feature type="compositionally biased region" description="Basic and acidic residues" evidence="12">
    <location>
        <begin position="286"/>
        <end position="306"/>
    </location>
</feature>
<dbReference type="GO" id="GO:0003697">
    <property type="term" value="F:single-stranded DNA binding"/>
    <property type="evidence" value="ECO:0007669"/>
    <property type="project" value="InterPro"/>
</dbReference>
<dbReference type="InterPro" id="IPR036590">
    <property type="entry name" value="SRAP-like"/>
</dbReference>
<dbReference type="Pfam" id="PF02586">
    <property type="entry name" value="SRAP"/>
    <property type="match status" value="1"/>
</dbReference>
<evidence type="ECO:0000256" key="4">
    <source>
        <dbReference type="ARBA" id="ARBA00022763"/>
    </source>
</evidence>
<evidence type="ECO:0000256" key="1">
    <source>
        <dbReference type="ARBA" id="ARBA00008136"/>
    </source>
</evidence>
<dbReference type="SUPFAM" id="SSF143081">
    <property type="entry name" value="BB1717-like"/>
    <property type="match status" value="1"/>
</dbReference>
<keyword evidence="4" id="KW-0227">DNA damage</keyword>
<keyword evidence="3" id="KW-0645">Protease</keyword>